<sequence length="62" mass="7295">MNTKQQLSTTISDYDYQYLRFLSYYNGLPVNAIITSLLEDDRAENIQLARIFDGLYRQQQGQ</sequence>
<dbReference type="EMBL" id="FODH01000006">
    <property type="protein sequence ID" value="SEO25228.1"/>
    <property type="molecule type" value="Genomic_DNA"/>
</dbReference>
<gene>
    <name evidence="1" type="ORF">SAMN04487895_10683</name>
</gene>
<dbReference type="AlphaFoldDB" id="A0A1H8N6V7"/>
<accession>A0A1H8N6V7</accession>
<evidence type="ECO:0000313" key="1">
    <source>
        <dbReference type="EMBL" id="SEO25228.1"/>
    </source>
</evidence>
<proteinExistence type="predicted"/>
<dbReference type="STRING" id="1333845.SAMN04487895_10683"/>
<name>A0A1H8N6V7_9BACL</name>
<dbReference type="Proteomes" id="UP000198809">
    <property type="component" value="Unassembled WGS sequence"/>
</dbReference>
<organism evidence="1 2">
    <name type="scientific">Paenibacillus sophorae</name>
    <dbReference type="NCBI Taxonomy" id="1333845"/>
    <lineage>
        <taxon>Bacteria</taxon>
        <taxon>Bacillati</taxon>
        <taxon>Bacillota</taxon>
        <taxon>Bacilli</taxon>
        <taxon>Bacillales</taxon>
        <taxon>Paenibacillaceae</taxon>
        <taxon>Paenibacillus</taxon>
    </lineage>
</organism>
<protein>
    <submittedName>
        <fullName evidence="1">Uncharacterized protein</fullName>
    </submittedName>
</protein>
<evidence type="ECO:0000313" key="2">
    <source>
        <dbReference type="Proteomes" id="UP000198809"/>
    </source>
</evidence>
<reference evidence="1 2" key="1">
    <citation type="submission" date="2016-10" db="EMBL/GenBank/DDBJ databases">
        <authorList>
            <person name="de Groot N.N."/>
        </authorList>
    </citation>
    <scope>NUCLEOTIDE SEQUENCE [LARGE SCALE GENOMIC DNA]</scope>
    <source>
        <strain evidence="1 2">CGMCC 1.10238</strain>
    </source>
</reference>